<gene>
    <name evidence="2" type="ORF">BLA29_004531</name>
</gene>
<evidence type="ECO:0000313" key="2">
    <source>
        <dbReference type="EMBL" id="OTF73477.1"/>
    </source>
</evidence>
<dbReference type="EMBL" id="MUJZ01051417">
    <property type="protein sequence ID" value="OTF73477.1"/>
    <property type="molecule type" value="Genomic_DNA"/>
</dbReference>
<feature type="domain" description="Chitin-binding type-2" evidence="1">
    <location>
        <begin position="156"/>
        <end position="213"/>
    </location>
</feature>
<dbReference type="InterPro" id="IPR002557">
    <property type="entry name" value="Chitin-bd_dom"/>
</dbReference>
<dbReference type="OrthoDB" id="6364363at2759"/>
<comment type="caution">
    <text evidence="2">The sequence shown here is derived from an EMBL/GenBank/DDBJ whole genome shotgun (WGS) entry which is preliminary data.</text>
</comment>
<dbReference type="PROSITE" id="PS50940">
    <property type="entry name" value="CHIT_BIND_II"/>
    <property type="match status" value="1"/>
</dbReference>
<reference evidence="2 3" key="1">
    <citation type="submission" date="2017-03" db="EMBL/GenBank/DDBJ databases">
        <title>Genome Survey of Euroglyphus maynei.</title>
        <authorList>
            <person name="Arlian L.G."/>
            <person name="Morgan M.S."/>
            <person name="Rider S.D."/>
        </authorList>
    </citation>
    <scope>NUCLEOTIDE SEQUENCE [LARGE SCALE GENOMIC DNA]</scope>
    <source>
        <strain evidence="2">Arlian Lab</strain>
        <tissue evidence="2">Whole body</tissue>
    </source>
</reference>
<dbReference type="SMART" id="SM00494">
    <property type="entry name" value="ChtBD2"/>
    <property type="match status" value="1"/>
</dbReference>
<dbReference type="Gene3D" id="2.170.140.10">
    <property type="entry name" value="Chitin binding domain"/>
    <property type="match status" value="1"/>
</dbReference>
<dbReference type="PANTHER" id="PTHR22933">
    <property type="entry name" value="FI18007P1-RELATED"/>
    <property type="match status" value="1"/>
</dbReference>
<dbReference type="InterPro" id="IPR036508">
    <property type="entry name" value="Chitin-bd_dom_sf"/>
</dbReference>
<proteinExistence type="predicted"/>
<name>A0A1Y3AZR9_EURMA</name>
<protein>
    <recommendedName>
        <fullName evidence="1">Chitin-binding type-2 domain-containing protein</fullName>
    </recommendedName>
</protein>
<evidence type="ECO:0000259" key="1">
    <source>
        <dbReference type="PROSITE" id="PS50940"/>
    </source>
</evidence>
<keyword evidence="3" id="KW-1185">Reference proteome</keyword>
<organism evidence="2 3">
    <name type="scientific">Euroglyphus maynei</name>
    <name type="common">Mayne's house dust mite</name>
    <dbReference type="NCBI Taxonomy" id="6958"/>
    <lineage>
        <taxon>Eukaryota</taxon>
        <taxon>Metazoa</taxon>
        <taxon>Ecdysozoa</taxon>
        <taxon>Arthropoda</taxon>
        <taxon>Chelicerata</taxon>
        <taxon>Arachnida</taxon>
        <taxon>Acari</taxon>
        <taxon>Acariformes</taxon>
        <taxon>Sarcoptiformes</taxon>
        <taxon>Astigmata</taxon>
        <taxon>Psoroptidia</taxon>
        <taxon>Analgoidea</taxon>
        <taxon>Pyroglyphidae</taxon>
        <taxon>Pyroglyphinae</taxon>
        <taxon>Euroglyphus</taxon>
    </lineage>
</organism>
<accession>A0A1Y3AZR9</accession>
<dbReference type="SUPFAM" id="SSF57625">
    <property type="entry name" value="Invertebrate chitin-binding proteins"/>
    <property type="match status" value="1"/>
</dbReference>
<dbReference type="PANTHER" id="PTHR22933:SF43">
    <property type="entry name" value="LP10131P"/>
    <property type="match status" value="1"/>
</dbReference>
<evidence type="ECO:0000313" key="3">
    <source>
        <dbReference type="Proteomes" id="UP000194236"/>
    </source>
</evidence>
<dbReference type="InterPro" id="IPR052976">
    <property type="entry name" value="Scoloptoxin-like"/>
</dbReference>
<dbReference type="Proteomes" id="UP000194236">
    <property type="component" value="Unassembled WGS sequence"/>
</dbReference>
<dbReference type="Pfam" id="PF01607">
    <property type="entry name" value="CBM_14"/>
    <property type="match status" value="1"/>
</dbReference>
<dbReference type="GO" id="GO:0008061">
    <property type="term" value="F:chitin binding"/>
    <property type="evidence" value="ECO:0007669"/>
    <property type="project" value="InterPro"/>
</dbReference>
<sequence length="253" mass="28467">MAMSNELPPLTAALPMHYLSHESSSLDSHLASSLFAADPNVASLYAPHSSSLSEMTNGNLMEKPVIIAHHSHPMTLNHQQPISHYYDPITTSSHSGGETSGIIDRTLLYPQEAALLMNNNHHNELSYDGIPLDYIAGIPGKPWKDYPIYSQVPKTAFHCNGAYGYFADIETGCQLWHYCQPDGRHDSFLCTNGTLFNQITRVCDWWYNVDCKSTPHHYGVNADLYKQPLKHDFSHYTLQPSSHHHNHHASYLI</sequence>
<dbReference type="AlphaFoldDB" id="A0A1Y3AZR9"/>
<dbReference type="GO" id="GO:0005576">
    <property type="term" value="C:extracellular region"/>
    <property type="evidence" value="ECO:0007669"/>
    <property type="project" value="InterPro"/>
</dbReference>